<dbReference type="Gene3D" id="3.40.50.1000">
    <property type="entry name" value="HAD superfamily/HAD-like"/>
    <property type="match status" value="1"/>
</dbReference>
<dbReference type="RefSeq" id="WP_312743040.1">
    <property type="nucleotide sequence ID" value="NZ_CP116968.1"/>
</dbReference>
<name>A0AA96JV92_9BACT</name>
<organism evidence="1 2">
    <name type="scientific">Candidatus Nitrospira neomarina</name>
    <dbReference type="NCBI Taxonomy" id="3020899"/>
    <lineage>
        <taxon>Bacteria</taxon>
        <taxon>Pseudomonadati</taxon>
        <taxon>Nitrospirota</taxon>
        <taxon>Nitrospiria</taxon>
        <taxon>Nitrospirales</taxon>
        <taxon>Nitrospiraceae</taxon>
        <taxon>Nitrospira</taxon>
    </lineage>
</organism>
<sequence length="292" mass="33632">MNQPQNIIAIVYDFDHTLSPHYMQDHTILRHAELDPSTFWKSCTALIEARDYDQELAYMKRMLEEPCIRTLSNQDLRDMGNQLSFFPGVPSFFEELNGILKKPKYEEVPIRLEHYVVSSGLKAILEGSVVASQVRAIFGCEFDEEDGHISFPKRTISHTQKTQFLFRVNKGLTDLKEDVNDHMPEESRRVPFRQMIYVGDGPTDVPCFTVMKKNGGFALAVYNPEDQTRRSFEKCYQLTFHADRVHFMAPADYRPGSHLRLILEKHIAEVADRIVDSRRQGIEGSRVPAPLP</sequence>
<dbReference type="InterPro" id="IPR036412">
    <property type="entry name" value="HAD-like_sf"/>
</dbReference>
<dbReference type="InterPro" id="IPR023214">
    <property type="entry name" value="HAD_sf"/>
</dbReference>
<dbReference type="AlphaFoldDB" id="A0AA96JV92"/>
<proteinExistence type="predicted"/>
<protein>
    <submittedName>
        <fullName evidence="1">HAD family hydrolase</fullName>
    </submittedName>
</protein>
<keyword evidence="2" id="KW-1185">Reference proteome</keyword>
<dbReference type="GO" id="GO:0016787">
    <property type="term" value="F:hydrolase activity"/>
    <property type="evidence" value="ECO:0007669"/>
    <property type="project" value="UniProtKB-KW"/>
</dbReference>
<reference evidence="1 2" key="1">
    <citation type="submission" date="2023-01" db="EMBL/GenBank/DDBJ databases">
        <title>Cultivation and genomic characterization of new, ubiquitous marine nitrite-oxidizing bacteria from the Nitrospirales.</title>
        <authorList>
            <person name="Mueller A.J."/>
            <person name="Daebeler A."/>
            <person name="Herbold C.W."/>
            <person name="Kirkegaard R.H."/>
            <person name="Daims H."/>
        </authorList>
    </citation>
    <scope>NUCLEOTIDE SEQUENCE [LARGE SCALE GENOMIC DNA]</scope>
    <source>
        <strain evidence="1 2">DK</strain>
    </source>
</reference>
<accession>A0AA96JV92</accession>
<gene>
    <name evidence="1" type="ORF">PQG83_15840</name>
</gene>
<dbReference type="EMBL" id="CP116968">
    <property type="protein sequence ID" value="WNM61213.1"/>
    <property type="molecule type" value="Genomic_DNA"/>
</dbReference>
<dbReference type="Proteomes" id="UP001302494">
    <property type="component" value="Chromosome"/>
</dbReference>
<dbReference type="KEGG" id="nneo:PQG83_15840"/>
<dbReference type="SUPFAM" id="SSF56784">
    <property type="entry name" value="HAD-like"/>
    <property type="match status" value="1"/>
</dbReference>
<evidence type="ECO:0000313" key="1">
    <source>
        <dbReference type="EMBL" id="WNM61213.1"/>
    </source>
</evidence>
<keyword evidence="1" id="KW-0378">Hydrolase</keyword>
<evidence type="ECO:0000313" key="2">
    <source>
        <dbReference type="Proteomes" id="UP001302494"/>
    </source>
</evidence>